<dbReference type="OrthoDB" id="440232at2"/>
<evidence type="ECO:0000313" key="2">
    <source>
        <dbReference type="EMBL" id="OOE12654.1"/>
    </source>
</evidence>
<evidence type="ECO:0000313" key="3">
    <source>
        <dbReference type="Proteomes" id="UP000188597"/>
    </source>
</evidence>
<accession>A0A1V3G8A4</accession>
<dbReference type="PANTHER" id="PTHR46656:SF3">
    <property type="entry name" value="PUTATIVE-RELATED"/>
    <property type="match status" value="1"/>
</dbReference>
<name>A0A1V3G8A4_9BACL</name>
<dbReference type="Pfam" id="PF00534">
    <property type="entry name" value="Glycos_transf_1"/>
    <property type="match status" value="1"/>
</dbReference>
<sequence>MKDYQVIWRGPVLDATGYGTASREYALALDRQGVDVKIETYTWNFPFTIEDREKKEWLQQLIEKPASNNKPKILIYHSPPAIIDKKERAQYEYCLLNTVWETNKIPESWKTILQTFDAVCVPCTHNIKALKKSGVSVPVFLVPHGADTAMYDPANPPASLSLEEERFVFVSVFDFQHRKNPESLLRAYWEAFTSNDQVLLVIKTYGSSRKEIRSAINNYKRKLGFGENTAPLYVMTGICEEKQLKGLYTAGDAFVLPTRGEGVGLPFIEALSSGLPVIATGWGGQMDFLNEKNSFLVKYKLESPSISFENAISTTYPSFAEKGQLWAEADIEHLKQQMRYAFMNPKLCKQKGAQGRQDMLKMTWENAGMAMIKAIERLIRR</sequence>
<dbReference type="EMBL" id="MQMF01000002">
    <property type="protein sequence ID" value="OOE12654.1"/>
    <property type="molecule type" value="Genomic_DNA"/>
</dbReference>
<organism evidence="2 3">
    <name type="scientific">Fictibacillus arsenicus</name>
    <dbReference type="NCBI Taxonomy" id="255247"/>
    <lineage>
        <taxon>Bacteria</taxon>
        <taxon>Bacillati</taxon>
        <taxon>Bacillota</taxon>
        <taxon>Bacilli</taxon>
        <taxon>Bacillales</taxon>
        <taxon>Fictibacillaceae</taxon>
        <taxon>Fictibacillus</taxon>
    </lineage>
</organism>
<evidence type="ECO:0000259" key="1">
    <source>
        <dbReference type="Pfam" id="PF00534"/>
    </source>
</evidence>
<comment type="caution">
    <text evidence="2">The sequence shown here is derived from an EMBL/GenBank/DDBJ whole genome shotgun (WGS) entry which is preliminary data.</text>
</comment>
<dbReference type="Gene3D" id="3.40.50.2000">
    <property type="entry name" value="Glycogen Phosphorylase B"/>
    <property type="match status" value="1"/>
</dbReference>
<dbReference type="Proteomes" id="UP000188597">
    <property type="component" value="Unassembled WGS sequence"/>
</dbReference>
<dbReference type="InterPro" id="IPR001296">
    <property type="entry name" value="Glyco_trans_1"/>
</dbReference>
<dbReference type="RefSeq" id="WP_077362730.1">
    <property type="nucleotide sequence ID" value="NZ_MQMF01000002.1"/>
</dbReference>
<protein>
    <recommendedName>
        <fullName evidence="1">Glycosyl transferase family 1 domain-containing protein</fullName>
    </recommendedName>
</protein>
<dbReference type="GO" id="GO:0016757">
    <property type="term" value="F:glycosyltransferase activity"/>
    <property type="evidence" value="ECO:0007669"/>
    <property type="project" value="InterPro"/>
</dbReference>
<proteinExistence type="predicted"/>
<dbReference type="PANTHER" id="PTHR46656">
    <property type="entry name" value="PUTATIVE-RELATED"/>
    <property type="match status" value="1"/>
</dbReference>
<dbReference type="AlphaFoldDB" id="A0A1V3G8A4"/>
<gene>
    <name evidence="2" type="ORF">UN64_11340</name>
</gene>
<reference evidence="2 3" key="1">
    <citation type="submission" date="2016-11" db="EMBL/GenBank/DDBJ databases">
        <authorList>
            <person name="Jaros S."/>
            <person name="Januszkiewicz K."/>
            <person name="Wedrychowicz H."/>
        </authorList>
    </citation>
    <scope>NUCLEOTIDE SEQUENCE [LARGE SCALE GENOMIC DNA]</scope>
    <source>
        <strain evidence="2 3">Con a/3</strain>
    </source>
</reference>
<feature type="domain" description="Glycosyl transferase family 1" evidence="1">
    <location>
        <begin position="160"/>
        <end position="298"/>
    </location>
</feature>
<dbReference type="SUPFAM" id="SSF53756">
    <property type="entry name" value="UDP-Glycosyltransferase/glycogen phosphorylase"/>
    <property type="match status" value="1"/>
</dbReference>